<evidence type="ECO:0000313" key="10">
    <source>
        <dbReference type="Proteomes" id="UP000182312"/>
    </source>
</evidence>
<dbReference type="Proteomes" id="UP000029846">
    <property type="component" value="Unassembled WGS sequence"/>
</dbReference>
<dbReference type="InterPro" id="IPR005648">
    <property type="entry name" value="FlgD"/>
</dbReference>
<evidence type="ECO:0000256" key="4">
    <source>
        <dbReference type="ARBA" id="ARBA00024746"/>
    </source>
</evidence>
<dbReference type="NCBIfam" id="NF009453">
    <property type="entry name" value="PRK12813.1"/>
    <property type="match status" value="1"/>
</dbReference>
<reference evidence="8 10" key="3">
    <citation type="submission" date="2016-10" db="EMBL/GenBank/DDBJ databases">
        <authorList>
            <person name="de Groot N.N."/>
        </authorList>
    </citation>
    <scope>NUCLEOTIDE SEQUENCE [LARGE SCALE GENOMIC DNA]</scope>
    <source>
        <strain evidence="8 10">CGMCC 1.6117</strain>
    </source>
</reference>
<dbReference type="eggNOG" id="COG1843">
    <property type="taxonomic scope" value="Bacteria"/>
</dbReference>
<gene>
    <name evidence="7" type="ORF">IT41_13670</name>
    <name evidence="8" type="ORF">SAMN04487972_1183</name>
</gene>
<comment type="function">
    <text evidence="4 5">Required for flagellar hook formation. May act as a scaffolding protein.</text>
</comment>
<evidence type="ECO:0000313" key="9">
    <source>
        <dbReference type="Proteomes" id="UP000029846"/>
    </source>
</evidence>
<dbReference type="InterPro" id="IPR025965">
    <property type="entry name" value="FlgD/Vpr_Ig-like"/>
</dbReference>
<dbReference type="Pfam" id="PF13860">
    <property type="entry name" value="FlgD_ig"/>
    <property type="match status" value="1"/>
</dbReference>
<evidence type="ECO:0000259" key="6">
    <source>
        <dbReference type="Pfam" id="PF13860"/>
    </source>
</evidence>
<dbReference type="Gene3D" id="2.30.30.910">
    <property type="match status" value="1"/>
</dbReference>
<evidence type="ECO:0000313" key="8">
    <source>
        <dbReference type="EMBL" id="SFA57657.1"/>
    </source>
</evidence>
<dbReference type="EMBL" id="JRKN01000020">
    <property type="protein sequence ID" value="KGJ03494.1"/>
    <property type="molecule type" value="Genomic_DNA"/>
</dbReference>
<keyword evidence="7" id="KW-0282">Flagellum</keyword>
<dbReference type="Gene3D" id="2.60.40.4070">
    <property type="match status" value="1"/>
</dbReference>
<dbReference type="OrthoDB" id="9785233at2"/>
<dbReference type="RefSeq" id="WP_036742220.1">
    <property type="nucleotide sequence ID" value="NZ_FOJO01000018.1"/>
</dbReference>
<feature type="domain" description="FlgD/Vpr Ig-like" evidence="6">
    <location>
        <begin position="109"/>
        <end position="174"/>
    </location>
</feature>
<evidence type="ECO:0000313" key="7">
    <source>
        <dbReference type="EMBL" id="KGJ03494.1"/>
    </source>
</evidence>
<evidence type="ECO:0000256" key="1">
    <source>
        <dbReference type="ARBA" id="ARBA00010577"/>
    </source>
</evidence>
<dbReference type="AlphaFoldDB" id="A0A099EZ73"/>
<reference evidence="7 9" key="2">
    <citation type="submission" date="2014-10" db="EMBL/GenBank/DDBJ databases">
        <title>Paracoccus sanguinis sp. nov., isolated from clinical specimens of New York State patients.</title>
        <authorList>
            <person name="Mingle L.A."/>
            <person name="Cole J.A."/>
            <person name="Lapierre P."/>
            <person name="Musser K.A."/>
        </authorList>
    </citation>
    <scope>NUCLEOTIDE SEQUENCE [LARGE SCALE GENOMIC DNA]</scope>
    <source>
        <strain evidence="7 9">JCM 14014</strain>
    </source>
</reference>
<dbReference type="STRING" id="376733.SAMN04487972_1183"/>
<keyword evidence="3 5" id="KW-1005">Bacterial flagellum biogenesis</keyword>
<name>A0A099EZ73_9RHOB</name>
<sequence>MVVGVSSSVAGTAAAVQTTGGTAAGAAFASSDFETFLKMLTTQIKNQDPLNPMEGTEFAVQLATFSGVEQQVLTNQLLGQLLQGSSSGLGDLSGWIGREVRTDAPVWYDQSPLTLNVHPMAGADEVTLVAHDAQGNEVSRESIGTGAGEVDWQGRDADGEPLPAGAYQFRIESLADGEVIGMAVVEAYTRVTGAEIVNGWPRLILTGGATAGLDEITALRE</sequence>
<organism evidence="7 9">
    <name type="scientific">Paracoccus halophilus</name>
    <dbReference type="NCBI Taxonomy" id="376733"/>
    <lineage>
        <taxon>Bacteria</taxon>
        <taxon>Pseudomonadati</taxon>
        <taxon>Pseudomonadota</taxon>
        <taxon>Alphaproteobacteria</taxon>
        <taxon>Rhodobacterales</taxon>
        <taxon>Paracoccaceae</taxon>
        <taxon>Paracoccus</taxon>
    </lineage>
</organism>
<comment type="similarity">
    <text evidence="1 5">Belongs to the FlgD family.</text>
</comment>
<keyword evidence="9" id="KW-1185">Reference proteome</keyword>
<evidence type="ECO:0000256" key="3">
    <source>
        <dbReference type="ARBA" id="ARBA00022795"/>
    </source>
</evidence>
<proteinExistence type="inferred from homology"/>
<dbReference type="Pfam" id="PF03963">
    <property type="entry name" value="FlgD"/>
    <property type="match status" value="1"/>
</dbReference>
<dbReference type="GO" id="GO:0044781">
    <property type="term" value="P:bacterial-type flagellum organization"/>
    <property type="evidence" value="ECO:0007669"/>
    <property type="project" value="UniProtKB-UniRule"/>
</dbReference>
<keyword evidence="7" id="KW-0969">Cilium</keyword>
<evidence type="ECO:0000256" key="2">
    <source>
        <dbReference type="ARBA" id="ARBA00016013"/>
    </source>
</evidence>
<evidence type="ECO:0000256" key="5">
    <source>
        <dbReference type="RuleBase" id="RU362076"/>
    </source>
</evidence>
<dbReference type="EMBL" id="FOJO01000018">
    <property type="protein sequence ID" value="SFA57657.1"/>
    <property type="molecule type" value="Genomic_DNA"/>
</dbReference>
<keyword evidence="7" id="KW-0966">Cell projection</keyword>
<accession>A0A099EZ73</accession>
<reference evidence="7 9" key="1">
    <citation type="submission" date="2014-09" db="EMBL/GenBank/DDBJ databases">
        <authorList>
            <person name="McGinnis J.M."/>
            <person name="Wolfgang W.J."/>
        </authorList>
    </citation>
    <scope>NUCLEOTIDE SEQUENCE [LARGE SCALE GENOMIC DNA]</scope>
    <source>
        <strain evidence="7 9">JCM 14014</strain>
    </source>
</reference>
<dbReference type="Proteomes" id="UP000182312">
    <property type="component" value="Unassembled WGS sequence"/>
</dbReference>
<protein>
    <recommendedName>
        <fullName evidence="2 5">Basal-body rod modification protein FlgD</fullName>
    </recommendedName>
</protein>